<sequence>MEVKINEERSKEYKLFETVEITAPNGQIIPCAKRGSVLIPISKVAVFGMGKVEFPEREELELLRADRRADQRAFSKNQTKVKRLRFLEEGPEYNYKRSQGNLKVLLNVGMVDSVDNVNEIISHLLDIGATITVDTRVRHPSRLEAPNGQMKVVSTWKILEDGTKYLTTLHFEG</sequence>
<dbReference type="STRING" id="128403.WA1_08130"/>
<proteinExistence type="predicted"/>
<name>A0A139WTL1_9CYAN</name>
<organism evidence="1 2">
    <name type="scientific">Scytonema hofmannii PCC 7110</name>
    <dbReference type="NCBI Taxonomy" id="128403"/>
    <lineage>
        <taxon>Bacteria</taxon>
        <taxon>Bacillati</taxon>
        <taxon>Cyanobacteriota</taxon>
        <taxon>Cyanophyceae</taxon>
        <taxon>Nostocales</taxon>
        <taxon>Scytonemataceae</taxon>
        <taxon>Scytonema</taxon>
    </lineage>
</organism>
<dbReference type="EMBL" id="ANNX02000051">
    <property type="protein sequence ID" value="KYC35759.1"/>
    <property type="molecule type" value="Genomic_DNA"/>
</dbReference>
<reference evidence="1 2" key="1">
    <citation type="journal article" date="2013" name="Genome Biol. Evol.">
        <title>Genomes of Stigonematalean cyanobacteria (subsection V) and the evolution of oxygenic photosynthesis from prokaryotes to plastids.</title>
        <authorList>
            <person name="Dagan T."/>
            <person name="Roettger M."/>
            <person name="Stucken K."/>
            <person name="Landan G."/>
            <person name="Koch R."/>
            <person name="Major P."/>
            <person name="Gould S.B."/>
            <person name="Goremykin V.V."/>
            <person name="Rippka R."/>
            <person name="Tandeau de Marsac N."/>
            <person name="Gugger M."/>
            <person name="Lockhart P.J."/>
            <person name="Allen J.F."/>
            <person name="Brune I."/>
            <person name="Maus I."/>
            <person name="Puhler A."/>
            <person name="Martin W.F."/>
        </authorList>
    </citation>
    <scope>NUCLEOTIDE SEQUENCE [LARGE SCALE GENOMIC DNA]</scope>
    <source>
        <strain evidence="1 2">PCC 7110</strain>
    </source>
</reference>
<accession>A0A139WTL1</accession>
<dbReference type="AlphaFoldDB" id="A0A139WTL1"/>
<protein>
    <submittedName>
        <fullName evidence="1">Uncharacterized protein</fullName>
    </submittedName>
</protein>
<comment type="caution">
    <text evidence="1">The sequence shown here is derived from an EMBL/GenBank/DDBJ whole genome shotgun (WGS) entry which is preliminary data.</text>
</comment>
<dbReference type="Proteomes" id="UP000076925">
    <property type="component" value="Unassembled WGS sequence"/>
</dbReference>
<evidence type="ECO:0000313" key="2">
    <source>
        <dbReference type="Proteomes" id="UP000076925"/>
    </source>
</evidence>
<keyword evidence="2" id="KW-1185">Reference proteome</keyword>
<gene>
    <name evidence="1" type="ORF">WA1_08130</name>
</gene>
<evidence type="ECO:0000313" key="1">
    <source>
        <dbReference type="EMBL" id="KYC35759.1"/>
    </source>
</evidence>